<evidence type="ECO:0000256" key="4">
    <source>
        <dbReference type="ARBA" id="ARBA00023136"/>
    </source>
</evidence>
<dbReference type="PATRIC" id="fig|235272.12.peg.2555"/>
<dbReference type="SUPFAM" id="SSF103481">
    <property type="entry name" value="Multidrug resistance efflux transporter EmrE"/>
    <property type="match status" value="1"/>
</dbReference>
<comment type="subcellular location">
    <subcellularLocation>
        <location evidence="5">Cell membrane</location>
        <topology evidence="5">Multi-pass membrane protein</topology>
    </subcellularLocation>
</comment>
<proteinExistence type="inferred from homology"/>
<organism evidence="6 7">
    <name type="scientific">Pseudomonas amygdali pv. dendropanacis</name>
    <dbReference type="NCBI Taxonomy" id="235272"/>
    <lineage>
        <taxon>Bacteria</taxon>
        <taxon>Pseudomonadati</taxon>
        <taxon>Pseudomonadota</taxon>
        <taxon>Gammaproteobacteria</taxon>
        <taxon>Pseudomonadales</taxon>
        <taxon>Pseudomonadaceae</taxon>
        <taxon>Pseudomonas</taxon>
        <taxon>Pseudomonas amygdali</taxon>
    </lineage>
</organism>
<keyword evidence="4 5" id="KW-0472">Membrane</keyword>
<dbReference type="NCBIfam" id="NF002586">
    <property type="entry name" value="PRK02237.1"/>
    <property type="match status" value="1"/>
</dbReference>
<name>A0A0N8REB2_PSEA0</name>
<dbReference type="InterPro" id="IPR003844">
    <property type="entry name" value="UPF0060"/>
</dbReference>
<feature type="transmembrane region" description="Helical" evidence="5">
    <location>
        <begin position="129"/>
        <end position="147"/>
    </location>
</feature>
<reference evidence="6 7" key="1">
    <citation type="submission" date="2015-09" db="EMBL/GenBank/DDBJ databases">
        <title>Genome announcement of multiple Pseudomonas syringae strains.</title>
        <authorList>
            <person name="Thakur S."/>
            <person name="Wang P.W."/>
            <person name="Gong Y."/>
            <person name="Weir B.S."/>
            <person name="Guttman D.S."/>
        </authorList>
    </citation>
    <scope>NUCLEOTIDE SEQUENCE [LARGE SCALE GENOMIC DNA]</scope>
    <source>
        <strain evidence="6 7">ICMP9150</strain>
    </source>
</reference>
<protein>
    <submittedName>
        <fullName evidence="6">Membrane protein</fullName>
    </submittedName>
</protein>
<dbReference type="AlphaFoldDB" id="A0A0N8REB2"/>
<dbReference type="Pfam" id="PF02694">
    <property type="entry name" value="UPF0060"/>
    <property type="match status" value="1"/>
</dbReference>
<dbReference type="Proteomes" id="UP000050346">
    <property type="component" value="Unassembled WGS sequence"/>
</dbReference>
<feature type="transmembrane region" description="Helical" evidence="5">
    <location>
        <begin position="100"/>
        <end position="117"/>
    </location>
</feature>
<evidence type="ECO:0000256" key="2">
    <source>
        <dbReference type="ARBA" id="ARBA00022692"/>
    </source>
</evidence>
<evidence type="ECO:0000313" key="7">
    <source>
        <dbReference type="Proteomes" id="UP000050346"/>
    </source>
</evidence>
<gene>
    <name evidence="6" type="ORF">ALO71_100337</name>
</gene>
<accession>A0A0N8REB2</accession>
<feature type="transmembrane region" description="Helical" evidence="5">
    <location>
        <begin position="44"/>
        <end position="64"/>
    </location>
</feature>
<dbReference type="InterPro" id="IPR037185">
    <property type="entry name" value="EmrE-like"/>
</dbReference>
<dbReference type="HAMAP" id="MF_00010">
    <property type="entry name" value="UPF0060"/>
    <property type="match status" value="1"/>
</dbReference>
<evidence type="ECO:0000256" key="5">
    <source>
        <dbReference type="HAMAP-Rule" id="MF_00010"/>
    </source>
</evidence>
<dbReference type="PANTHER" id="PTHR36116">
    <property type="entry name" value="UPF0060 MEMBRANE PROTEIN YNFA"/>
    <property type="match status" value="1"/>
</dbReference>
<evidence type="ECO:0000313" key="6">
    <source>
        <dbReference type="EMBL" id="KPX19903.1"/>
    </source>
</evidence>
<dbReference type="EMBL" id="LJQG01000140">
    <property type="protein sequence ID" value="KPX19903.1"/>
    <property type="molecule type" value="Genomic_DNA"/>
</dbReference>
<keyword evidence="3 5" id="KW-1133">Transmembrane helix</keyword>
<keyword evidence="1 5" id="KW-1003">Cell membrane</keyword>
<feature type="transmembrane region" description="Helical" evidence="5">
    <location>
        <begin position="71"/>
        <end position="88"/>
    </location>
</feature>
<comment type="similarity">
    <text evidence="5">Belongs to the UPF0060 family.</text>
</comment>
<evidence type="ECO:0000256" key="3">
    <source>
        <dbReference type="ARBA" id="ARBA00022989"/>
    </source>
</evidence>
<comment type="caution">
    <text evidence="6">The sequence shown here is derived from an EMBL/GenBank/DDBJ whole genome shotgun (WGS) entry which is preliminary data.</text>
</comment>
<dbReference type="PANTHER" id="PTHR36116:SF1">
    <property type="entry name" value="UPF0060 MEMBRANE PROTEIN YNFA"/>
    <property type="match status" value="1"/>
</dbReference>
<keyword evidence="2 5" id="KW-0812">Transmembrane</keyword>
<evidence type="ECO:0000256" key="1">
    <source>
        <dbReference type="ARBA" id="ARBA00022475"/>
    </source>
</evidence>
<sequence>MPFWTLCVLLSDVFKVIRVMTALFSDRVAPILSAPFSESIVLNYLWFFLAALFEIFGCYAFWLWLRQGKSALWVIPALISLTLFALLLTRVEAAYAGRAYAAYGGIYIVASIAWLGLVERVRPLGTDWLGLAFCVIGATIILLGPRWSAA</sequence>
<dbReference type="GO" id="GO:0005886">
    <property type="term" value="C:plasma membrane"/>
    <property type="evidence" value="ECO:0007669"/>
    <property type="project" value="UniProtKB-SubCell"/>
</dbReference>